<dbReference type="PANTHER" id="PTHR12121:SF45">
    <property type="entry name" value="NOCTURNIN"/>
    <property type="match status" value="1"/>
</dbReference>
<dbReference type="GO" id="GO:0006139">
    <property type="term" value="P:nucleobase-containing compound metabolic process"/>
    <property type="evidence" value="ECO:0007669"/>
    <property type="project" value="UniProtKB-ARBA"/>
</dbReference>
<reference evidence="5" key="1">
    <citation type="submission" date="2021-01" db="EMBL/GenBank/DDBJ databases">
        <authorList>
            <person name="Corre E."/>
            <person name="Pelletier E."/>
            <person name="Niang G."/>
            <person name="Scheremetjew M."/>
            <person name="Finn R."/>
            <person name="Kale V."/>
            <person name="Holt S."/>
            <person name="Cochrane G."/>
            <person name="Meng A."/>
            <person name="Brown T."/>
            <person name="Cohen L."/>
        </authorList>
    </citation>
    <scope>NUCLEOTIDE SEQUENCE</scope>
    <source>
        <strain evidence="5">CCAP 1951/1</strain>
    </source>
</reference>
<dbReference type="Gene3D" id="3.60.10.10">
    <property type="entry name" value="Endonuclease/exonuclease/phosphatase"/>
    <property type="match status" value="1"/>
</dbReference>
<name>A0A7S1PQ37_NEODS</name>
<feature type="compositionally biased region" description="Low complexity" evidence="3">
    <location>
        <begin position="23"/>
        <end position="44"/>
    </location>
</feature>
<evidence type="ECO:0000256" key="3">
    <source>
        <dbReference type="SAM" id="MobiDB-lite"/>
    </source>
</evidence>
<keyword evidence="2" id="KW-0378">Hydrolase</keyword>
<feature type="compositionally biased region" description="Polar residues" evidence="3">
    <location>
        <begin position="1"/>
        <end position="13"/>
    </location>
</feature>
<dbReference type="AlphaFoldDB" id="A0A7S1PQ37"/>
<proteinExistence type="inferred from homology"/>
<protein>
    <recommendedName>
        <fullName evidence="4">Endonuclease/exonuclease/phosphatase domain-containing protein</fullName>
    </recommendedName>
</protein>
<dbReference type="InterPro" id="IPR050410">
    <property type="entry name" value="CCR4/nocturin_mRNA_transcr"/>
</dbReference>
<evidence type="ECO:0000256" key="2">
    <source>
        <dbReference type="ARBA" id="ARBA00022801"/>
    </source>
</evidence>
<comment type="similarity">
    <text evidence="1">Belongs to the CCR4/nocturin family.</text>
</comment>
<accession>A0A7S1PQ37</accession>
<evidence type="ECO:0000256" key="1">
    <source>
        <dbReference type="ARBA" id="ARBA00010774"/>
    </source>
</evidence>
<dbReference type="PANTHER" id="PTHR12121">
    <property type="entry name" value="CARBON CATABOLITE REPRESSOR PROTEIN 4"/>
    <property type="match status" value="1"/>
</dbReference>
<feature type="region of interest" description="Disordered" evidence="3">
    <location>
        <begin position="1"/>
        <end position="71"/>
    </location>
</feature>
<dbReference type="EMBL" id="HBGF01006284">
    <property type="protein sequence ID" value="CAD9095603.1"/>
    <property type="molecule type" value="Transcribed_RNA"/>
</dbReference>
<evidence type="ECO:0000259" key="4">
    <source>
        <dbReference type="Pfam" id="PF03372"/>
    </source>
</evidence>
<gene>
    <name evidence="5" type="ORF">NDES1114_LOCUS4292</name>
</gene>
<dbReference type="Pfam" id="PF03372">
    <property type="entry name" value="Exo_endo_phos"/>
    <property type="match status" value="1"/>
</dbReference>
<dbReference type="GO" id="GO:0000175">
    <property type="term" value="F:3'-5'-RNA exonuclease activity"/>
    <property type="evidence" value="ECO:0007669"/>
    <property type="project" value="TreeGrafter"/>
</dbReference>
<evidence type="ECO:0000313" key="5">
    <source>
        <dbReference type="EMBL" id="CAD9095603.1"/>
    </source>
</evidence>
<organism evidence="5">
    <name type="scientific">Neobodo designis</name>
    <name type="common">Flagellated protozoan</name>
    <name type="synonym">Bodo designis</name>
    <dbReference type="NCBI Taxonomy" id="312471"/>
    <lineage>
        <taxon>Eukaryota</taxon>
        <taxon>Discoba</taxon>
        <taxon>Euglenozoa</taxon>
        <taxon>Kinetoplastea</taxon>
        <taxon>Metakinetoplastina</taxon>
        <taxon>Neobodonida</taxon>
        <taxon>Neobodo</taxon>
    </lineage>
</organism>
<feature type="domain" description="Endonuclease/exonuclease/phosphatase" evidence="4">
    <location>
        <begin position="110"/>
        <end position="374"/>
    </location>
</feature>
<sequence>MSTAAGTAQQQQYPPAGAEDGYQQQPCASHQQQQPLGQQQQQYYAGGGASLSPARTGSEAGDADSVRRRGGPGREWVRRTVVVMQFNVLAKIYEPDHLPGGQCRFENRCASIASQIEYHAPDVVCLQEANPISWYRHRFGDWYDIAFASKADRGLAMSQMLGNDNDIDDGAAIMVRKGAVEFVNLHHIRVRDPAPTPQDPIACGPNFARQFALLAECRHLGTGQTFFVANMHMKCNNGDSNECPRRVCHLAQVLPAMNQIRKASPAPMIFAGDFNSPPGTPTLDFLLRGKCSVHGKNVVSPTREVRWQSAMAGTGPGGADPEFTILCSSWGEAWSSILDYILFEADCFTVTGFVSTPALATFGSDAVPHSGSDHIPLIAELAFRPGFGGGRGGGGARW</sequence>
<dbReference type="InterPro" id="IPR036691">
    <property type="entry name" value="Endo/exonu/phosph_ase_sf"/>
</dbReference>
<dbReference type="SUPFAM" id="SSF56219">
    <property type="entry name" value="DNase I-like"/>
    <property type="match status" value="1"/>
</dbReference>
<dbReference type="InterPro" id="IPR005135">
    <property type="entry name" value="Endo/exonuclease/phosphatase"/>
</dbReference>